<dbReference type="EMBL" id="CP042305">
    <property type="protein sequence ID" value="QDZ16473.1"/>
    <property type="molecule type" value="Genomic_DNA"/>
</dbReference>
<keyword evidence="2" id="KW-1185">Reference proteome</keyword>
<accession>A0A5B8M7R4</accession>
<dbReference type="KEGG" id="huw:FPZ11_18510"/>
<proteinExistence type="predicted"/>
<reference evidence="1 2" key="1">
    <citation type="submission" date="2019-07" db="EMBL/GenBank/DDBJ databases">
        <title>Full genome sequence of Humibacter sp. WJ7-1.</title>
        <authorList>
            <person name="Im W.-T."/>
        </authorList>
    </citation>
    <scope>NUCLEOTIDE SEQUENCE [LARGE SCALE GENOMIC DNA]</scope>
    <source>
        <strain evidence="1 2">WJ7-1</strain>
    </source>
</reference>
<sequence length="211" mass="23102">MRWDELFDDLEGQLEHELHAEDAGLRVEEERLRLGRLSLRGRLRAASGLDDDRAHPLTLWLRDGSTVRLIASTFGRDWMAGTLSALDGSGARGGASGRAIVPLDAVVSVVLEEQRLRDSLAAELDEDASRADVAPRLADRLGLAFALRDLARRRAGVTLSTQAGMVHGTIDRVARDHLDLAVHEPGLPRRADNVRGFRIVPLSALVLIRMA</sequence>
<evidence type="ECO:0000313" key="1">
    <source>
        <dbReference type="EMBL" id="QDZ16473.1"/>
    </source>
</evidence>
<evidence type="ECO:0000313" key="2">
    <source>
        <dbReference type="Proteomes" id="UP000320216"/>
    </source>
</evidence>
<dbReference type="Proteomes" id="UP000320216">
    <property type="component" value="Chromosome"/>
</dbReference>
<dbReference type="RefSeq" id="WP_146322477.1">
    <property type="nucleotide sequence ID" value="NZ_CP042305.1"/>
</dbReference>
<name>A0A5B8M7R4_9MICO</name>
<dbReference type="AlphaFoldDB" id="A0A5B8M7R4"/>
<organism evidence="1 2">
    <name type="scientific">Humibacter ginsenosidimutans</name>
    <dbReference type="NCBI Taxonomy" id="2599293"/>
    <lineage>
        <taxon>Bacteria</taxon>
        <taxon>Bacillati</taxon>
        <taxon>Actinomycetota</taxon>
        <taxon>Actinomycetes</taxon>
        <taxon>Micrococcales</taxon>
        <taxon>Microbacteriaceae</taxon>
        <taxon>Humibacter</taxon>
    </lineage>
</organism>
<gene>
    <name evidence="1" type="ORF">FPZ11_18510</name>
</gene>
<dbReference type="OrthoDB" id="3827359at2"/>
<protein>
    <submittedName>
        <fullName evidence="1">Uncharacterized protein</fullName>
    </submittedName>
</protein>